<reference evidence="6" key="1">
    <citation type="submission" date="2018-05" db="EMBL/GenBank/DDBJ databases">
        <authorList>
            <person name="Lanie J.A."/>
            <person name="Ng W.-L."/>
            <person name="Kazmierczak K.M."/>
            <person name="Andrzejewski T.M."/>
            <person name="Davidsen T.M."/>
            <person name="Wayne K.J."/>
            <person name="Tettelin H."/>
            <person name="Glass J.I."/>
            <person name="Rusch D."/>
            <person name="Podicherti R."/>
            <person name="Tsui H.-C.T."/>
            <person name="Winkler M.E."/>
        </authorList>
    </citation>
    <scope>NUCLEOTIDE SEQUENCE</scope>
</reference>
<evidence type="ECO:0000256" key="2">
    <source>
        <dbReference type="ARBA" id="ARBA00022630"/>
    </source>
</evidence>
<dbReference type="Gene3D" id="3.20.20.70">
    <property type="entry name" value="Aldolase class I"/>
    <property type="match status" value="1"/>
</dbReference>
<protein>
    <recommendedName>
        <fullName evidence="5">FMN hydroxy acid dehydrogenase domain-containing protein</fullName>
    </recommendedName>
</protein>
<dbReference type="SUPFAM" id="SSF51395">
    <property type="entry name" value="FMN-linked oxidoreductases"/>
    <property type="match status" value="1"/>
</dbReference>
<organism evidence="6">
    <name type="scientific">marine metagenome</name>
    <dbReference type="NCBI Taxonomy" id="408172"/>
    <lineage>
        <taxon>unclassified sequences</taxon>
        <taxon>metagenomes</taxon>
        <taxon>ecological metagenomes</taxon>
    </lineage>
</organism>
<keyword evidence="2" id="KW-0285">Flavoprotein</keyword>
<feature type="domain" description="FMN hydroxy acid dehydrogenase" evidence="5">
    <location>
        <begin position="1"/>
        <end position="222"/>
    </location>
</feature>
<feature type="non-terminal residue" evidence="6">
    <location>
        <position position="222"/>
    </location>
</feature>
<dbReference type="PROSITE" id="PS51349">
    <property type="entry name" value="FMN_HYDROXY_ACID_DH_2"/>
    <property type="match status" value="1"/>
</dbReference>
<proteinExistence type="predicted"/>
<sequence length="222" mass="24696">MVDKPINLYEYEALAKELMPKPEWDFVEGGATDEITISRTRQAFDSIMLRPRMLVDMDVRDLSTTVLGERIDFPLMMCPAGHHIRAHADAELATVRAACAADVGMILSSGSSVVMEDVAGAATRKIWFQQYFYRDREITELMAHRADDSGYSALCITLDASVRSKRERNLRNNYSIPASPNYDGLKVSPGFAPSSDDAPTAFSGMVSPKVTWDEFSWLASKT</sequence>
<dbReference type="Pfam" id="PF01070">
    <property type="entry name" value="FMN_dh"/>
    <property type="match status" value="1"/>
</dbReference>
<evidence type="ECO:0000313" key="6">
    <source>
        <dbReference type="EMBL" id="SVE17333.1"/>
    </source>
</evidence>
<dbReference type="AlphaFoldDB" id="A0A383BBX8"/>
<dbReference type="EMBL" id="UINC01199079">
    <property type="protein sequence ID" value="SVE17333.1"/>
    <property type="molecule type" value="Genomic_DNA"/>
</dbReference>
<keyword evidence="4" id="KW-0560">Oxidoreductase</keyword>
<keyword evidence="3" id="KW-0288">FMN</keyword>
<dbReference type="PANTHER" id="PTHR10578:SF107">
    <property type="entry name" value="2-HYDROXYACID OXIDASE 1"/>
    <property type="match status" value="1"/>
</dbReference>
<evidence type="ECO:0000256" key="1">
    <source>
        <dbReference type="ARBA" id="ARBA00001917"/>
    </source>
</evidence>
<accession>A0A383BBX8</accession>
<dbReference type="PANTHER" id="PTHR10578">
    <property type="entry name" value="S -2-HYDROXY-ACID OXIDASE-RELATED"/>
    <property type="match status" value="1"/>
</dbReference>
<dbReference type="GO" id="GO:0016491">
    <property type="term" value="F:oxidoreductase activity"/>
    <property type="evidence" value="ECO:0007669"/>
    <property type="project" value="UniProtKB-KW"/>
</dbReference>
<name>A0A383BBX8_9ZZZZ</name>
<gene>
    <name evidence="6" type="ORF">METZ01_LOCUS470187</name>
</gene>
<dbReference type="InterPro" id="IPR037396">
    <property type="entry name" value="FMN_HAD"/>
</dbReference>
<dbReference type="InterPro" id="IPR013785">
    <property type="entry name" value="Aldolase_TIM"/>
</dbReference>
<evidence type="ECO:0000256" key="3">
    <source>
        <dbReference type="ARBA" id="ARBA00022643"/>
    </source>
</evidence>
<evidence type="ECO:0000259" key="5">
    <source>
        <dbReference type="PROSITE" id="PS51349"/>
    </source>
</evidence>
<dbReference type="InterPro" id="IPR000262">
    <property type="entry name" value="FMN-dep_DH"/>
</dbReference>
<comment type="cofactor">
    <cofactor evidence="1">
        <name>FMN</name>
        <dbReference type="ChEBI" id="CHEBI:58210"/>
    </cofactor>
</comment>
<evidence type="ECO:0000256" key="4">
    <source>
        <dbReference type="ARBA" id="ARBA00023002"/>
    </source>
</evidence>